<dbReference type="InterPro" id="IPR054708">
    <property type="entry name" value="MTPAP-like_central"/>
</dbReference>
<dbReference type="InterPro" id="IPR035979">
    <property type="entry name" value="RBD_domain_sf"/>
</dbReference>
<evidence type="ECO:0000259" key="16">
    <source>
        <dbReference type="PROSITE" id="PS50102"/>
    </source>
</evidence>
<name>A0ABM1J320_POLDO</name>
<dbReference type="Pfam" id="PF00076">
    <property type="entry name" value="RRM_1"/>
    <property type="match status" value="1"/>
</dbReference>
<feature type="domain" description="RRM" evidence="16">
    <location>
        <begin position="43"/>
        <end position="118"/>
    </location>
</feature>
<dbReference type="InterPro" id="IPR022755">
    <property type="entry name" value="Znf_C2H2_jaz"/>
</dbReference>
<evidence type="ECO:0000256" key="8">
    <source>
        <dbReference type="ARBA" id="ARBA00022771"/>
    </source>
</evidence>
<dbReference type="InterPro" id="IPR043519">
    <property type="entry name" value="NT_sf"/>
</dbReference>
<evidence type="ECO:0000256" key="14">
    <source>
        <dbReference type="ARBA" id="ARBA00049105"/>
    </source>
</evidence>
<evidence type="ECO:0000313" key="18">
    <source>
        <dbReference type="RefSeq" id="XP_015186857.1"/>
    </source>
</evidence>
<dbReference type="Proteomes" id="UP000694924">
    <property type="component" value="Unplaced"/>
</dbReference>
<dbReference type="InterPro" id="IPR012677">
    <property type="entry name" value="Nucleotide-bd_a/b_plait_sf"/>
</dbReference>
<keyword evidence="17" id="KW-1185">Reference proteome</keyword>
<keyword evidence="10" id="KW-0460">Magnesium</keyword>
<dbReference type="SUPFAM" id="SSF81631">
    <property type="entry name" value="PAP/OAS1 substrate-binding domain"/>
    <property type="match status" value="1"/>
</dbReference>
<dbReference type="PANTHER" id="PTHR12271">
    <property type="entry name" value="POLY A POLYMERASE CID PAP -RELATED"/>
    <property type="match status" value="1"/>
</dbReference>
<dbReference type="SUPFAM" id="SSF81301">
    <property type="entry name" value="Nucleotidyltransferase"/>
    <property type="match status" value="1"/>
</dbReference>
<dbReference type="PROSITE" id="PS50102">
    <property type="entry name" value="RRM"/>
    <property type="match status" value="1"/>
</dbReference>
<dbReference type="SMART" id="SM00360">
    <property type="entry name" value="RRM"/>
    <property type="match status" value="1"/>
</dbReference>
<sequence>MENYCEVCSVQLLNNIQFQNHLSGKKHLKQCQFKEFQKRIIEHSIFVSSIPKFIPKDELLKFFLQFGPIANHKMGKHYVIIEFENREPAEYLLNNPIWLNNTKLNIQKRIFYNNDSIRRHDNHVTETTEAVNLDCIKSIFNNETTFEIQLETFLNTVLLSDTEVEERYESICKFLDEKFASVFPNCRSYRFGSTQMGLGFKECDLDIYMDIGVPICESKNGLMTKKVFRDVKHVMYKMNNVFTNILPILKARTPIIKFYFVPNKVSCDISFKNAFGIYKSNLIKHCLSLDQRIKPLMVIIKFWGRQSKMSGSGNISNYALLLLIIFYLQQPETRILPPLMELQKTCEPIIIDGWQVNFDENAVLPPITNRSTIPQLLTGFFNFYANFPFKTNIICPRDGIAHPKELFIDTSNLPDYMNRYKEMAMQEESKLKVSSCACIQDPIELNNNSVGSIYAKKIALFQKNCKISADICTSFQDNNYKNLLENLLTYDYEIEISNFFVVLTICSGTYVNVGLPNNFQNREDIIDKEQYKKDNWYFIVFNIVKDIFEKVCKLQVQILSADNETKQQKVEVLSDVHTKRHQQLLLHCTGNDSALLNRRSCTVSTDLLSSPLKKEIGISDILVEKNSKRQDYKPLKLDFTCIFEKKDNPLQVQLVLKSDRMKSKLFKNLGNFIGSRLRKITMNTLMHMKRFKLSLENI</sequence>
<proteinExistence type="predicted"/>
<organism evidence="17 18">
    <name type="scientific">Polistes dominula</name>
    <name type="common">European paper wasp</name>
    <name type="synonym">Vespa dominula</name>
    <dbReference type="NCBI Taxonomy" id="743375"/>
    <lineage>
        <taxon>Eukaryota</taxon>
        <taxon>Metazoa</taxon>
        <taxon>Ecdysozoa</taxon>
        <taxon>Arthropoda</taxon>
        <taxon>Hexapoda</taxon>
        <taxon>Insecta</taxon>
        <taxon>Pterygota</taxon>
        <taxon>Neoptera</taxon>
        <taxon>Endopterygota</taxon>
        <taxon>Hymenoptera</taxon>
        <taxon>Apocrita</taxon>
        <taxon>Aculeata</taxon>
        <taxon>Vespoidea</taxon>
        <taxon>Vespidae</taxon>
        <taxon>Polistinae</taxon>
        <taxon>Polistini</taxon>
        <taxon>Polistes</taxon>
    </lineage>
</organism>
<evidence type="ECO:0000256" key="4">
    <source>
        <dbReference type="ARBA" id="ARBA00021679"/>
    </source>
</evidence>
<evidence type="ECO:0000313" key="17">
    <source>
        <dbReference type="Proteomes" id="UP000694924"/>
    </source>
</evidence>
<evidence type="ECO:0000256" key="1">
    <source>
        <dbReference type="ARBA" id="ARBA00001936"/>
    </source>
</evidence>
<dbReference type="Pfam" id="PF12171">
    <property type="entry name" value="zf-C2H2_jaz"/>
    <property type="match status" value="1"/>
</dbReference>
<dbReference type="PANTHER" id="PTHR12271:SF127">
    <property type="entry name" value="SPECKLE TARGETED PIP5K1A-REGULATED POLY(A) POLYMERASE"/>
    <property type="match status" value="1"/>
</dbReference>
<keyword evidence="5" id="KW-0808">Transferase</keyword>
<dbReference type="Gene3D" id="3.30.460.10">
    <property type="entry name" value="Beta Polymerase, domain 2"/>
    <property type="match status" value="1"/>
</dbReference>
<dbReference type="Gene3D" id="3.30.160.60">
    <property type="entry name" value="Classic Zinc Finger"/>
    <property type="match status" value="1"/>
</dbReference>
<evidence type="ECO:0000256" key="2">
    <source>
        <dbReference type="ARBA" id="ARBA00001946"/>
    </source>
</evidence>
<reference evidence="18" key="1">
    <citation type="submission" date="2025-08" db="UniProtKB">
        <authorList>
            <consortium name="RefSeq"/>
        </authorList>
    </citation>
    <scope>IDENTIFICATION</scope>
    <source>
        <tissue evidence="18">Whole body</tissue>
    </source>
</reference>
<dbReference type="Pfam" id="PF03828">
    <property type="entry name" value="PAP_assoc"/>
    <property type="match status" value="1"/>
</dbReference>
<keyword evidence="7" id="KW-0479">Metal-binding</keyword>
<comment type="cofactor">
    <cofactor evidence="1">
        <name>Mn(2+)</name>
        <dbReference type="ChEBI" id="CHEBI:29035"/>
    </cofactor>
</comment>
<dbReference type="CDD" id="cd05402">
    <property type="entry name" value="NT_PAP_TUTase"/>
    <property type="match status" value="1"/>
</dbReference>
<evidence type="ECO:0000256" key="10">
    <source>
        <dbReference type="ARBA" id="ARBA00022842"/>
    </source>
</evidence>
<gene>
    <name evidence="18" type="primary">LOC107071921</name>
</gene>
<dbReference type="InterPro" id="IPR002058">
    <property type="entry name" value="PAP_assoc"/>
</dbReference>
<keyword evidence="9" id="KW-0862">Zinc</keyword>
<evidence type="ECO:0000256" key="7">
    <source>
        <dbReference type="ARBA" id="ARBA00022723"/>
    </source>
</evidence>
<keyword evidence="8" id="KW-0863">Zinc-finger</keyword>
<dbReference type="Pfam" id="PF22600">
    <property type="entry name" value="MTPAP-like_central"/>
    <property type="match status" value="1"/>
</dbReference>
<keyword evidence="11 15" id="KW-0694">RNA-binding</keyword>
<evidence type="ECO:0000256" key="6">
    <source>
        <dbReference type="ARBA" id="ARBA00022695"/>
    </source>
</evidence>
<accession>A0ABM1J320</accession>
<dbReference type="GeneID" id="107071921"/>
<evidence type="ECO:0000256" key="12">
    <source>
        <dbReference type="ARBA" id="ARBA00030790"/>
    </source>
</evidence>
<evidence type="ECO:0000256" key="13">
    <source>
        <dbReference type="ARBA" id="ARBA00033036"/>
    </source>
</evidence>
<keyword evidence="6" id="KW-0548">Nucleotidyltransferase</keyword>
<dbReference type="Gene3D" id="3.30.70.330">
    <property type="match status" value="1"/>
</dbReference>
<comment type="cofactor">
    <cofactor evidence="2">
        <name>Mg(2+)</name>
        <dbReference type="ChEBI" id="CHEBI:18420"/>
    </cofactor>
</comment>
<evidence type="ECO:0000256" key="9">
    <source>
        <dbReference type="ARBA" id="ARBA00022833"/>
    </source>
</evidence>
<evidence type="ECO:0000256" key="15">
    <source>
        <dbReference type="PROSITE-ProRule" id="PRU00176"/>
    </source>
</evidence>
<dbReference type="InterPro" id="IPR000504">
    <property type="entry name" value="RRM_dom"/>
</dbReference>
<dbReference type="EC" id="2.7.7.52" evidence="3"/>
<dbReference type="Gene3D" id="1.10.1410.10">
    <property type="match status" value="1"/>
</dbReference>
<evidence type="ECO:0000256" key="5">
    <source>
        <dbReference type="ARBA" id="ARBA00022679"/>
    </source>
</evidence>
<evidence type="ECO:0000256" key="3">
    <source>
        <dbReference type="ARBA" id="ARBA00012472"/>
    </source>
</evidence>
<dbReference type="SUPFAM" id="SSF54928">
    <property type="entry name" value="RNA-binding domain, RBD"/>
    <property type="match status" value="1"/>
</dbReference>
<dbReference type="RefSeq" id="XP_015186857.1">
    <property type="nucleotide sequence ID" value="XM_015331371.1"/>
</dbReference>
<protein>
    <recommendedName>
        <fullName evidence="4">Speckle targeted PIP5K1A-regulated poly(A) polymerase</fullName>
        <ecNumber evidence="3">2.7.7.52</ecNumber>
    </recommendedName>
    <alternativeName>
        <fullName evidence="12">RNA-binding motif protein 21</fullName>
    </alternativeName>
    <alternativeName>
        <fullName evidence="13">U6 snRNA-specific terminal uridylyltransferase 1</fullName>
    </alternativeName>
</protein>
<comment type="catalytic activity">
    <reaction evidence="14">
        <text>RNA(n) + UTP = RNA(n)-3'-uridine ribonucleotide + diphosphate</text>
        <dbReference type="Rhea" id="RHEA:14785"/>
        <dbReference type="Rhea" id="RHEA-COMP:14527"/>
        <dbReference type="Rhea" id="RHEA-COMP:17348"/>
        <dbReference type="ChEBI" id="CHEBI:33019"/>
        <dbReference type="ChEBI" id="CHEBI:46398"/>
        <dbReference type="ChEBI" id="CHEBI:140395"/>
        <dbReference type="ChEBI" id="CHEBI:173116"/>
        <dbReference type="EC" id="2.7.7.52"/>
    </reaction>
</comment>
<evidence type="ECO:0000256" key="11">
    <source>
        <dbReference type="ARBA" id="ARBA00022884"/>
    </source>
</evidence>